<evidence type="ECO:0000256" key="1">
    <source>
        <dbReference type="SAM" id="Phobius"/>
    </source>
</evidence>
<accession>A0A6P0C9F9</accession>
<keyword evidence="1" id="KW-1133">Transmembrane helix</keyword>
<name>A0A6P0C9F9_9RHOB</name>
<sequence length="83" mass="8648">MKLLETRYAPLMTAGWMIGVPLVLAFFAGAGAGTVFDPLAAFAGTVFSIFGGASLILGAALLLWTLWSAWRAGELTASKELNG</sequence>
<reference evidence="2 3" key="1">
    <citation type="submission" date="2020-01" db="EMBL/GenBank/DDBJ databases">
        <title>Sulfitobacter sediminilitoris sp. nov., isolated from a tidal flat.</title>
        <authorList>
            <person name="Park S."/>
            <person name="Yoon J.-H."/>
        </authorList>
    </citation>
    <scope>NUCLEOTIDE SEQUENCE [LARGE SCALE GENOMIC DNA]</scope>
    <source>
        <strain evidence="2 3">JBTF-M27</strain>
    </source>
</reference>
<gene>
    <name evidence="2" type="ORF">GV827_05055</name>
</gene>
<dbReference type="EMBL" id="JAABNT010000002">
    <property type="protein sequence ID" value="NEK21768.1"/>
    <property type="molecule type" value="Genomic_DNA"/>
</dbReference>
<keyword evidence="3" id="KW-1185">Reference proteome</keyword>
<keyword evidence="1" id="KW-0812">Transmembrane</keyword>
<comment type="caution">
    <text evidence="2">The sequence shown here is derived from an EMBL/GenBank/DDBJ whole genome shotgun (WGS) entry which is preliminary data.</text>
</comment>
<dbReference type="Proteomes" id="UP000468591">
    <property type="component" value="Unassembled WGS sequence"/>
</dbReference>
<feature type="transmembrane region" description="Helical" evidence="1">
    <location>
        <begin position="12"/>
        <end position="33"/>
    </location>
</feature>
<keyword evidence="1" id="KW-0472">Membrane</keyword>
<proteinExistence type="predicted"/>
<evidence type="ECO:0000313" key="3">
    <source>
        <dbReference type="Proteomes" id="UP000468591"/>
    </source>
</evidence>
<dbReference type="AlphaFoldDB" id="A0A6P0C9F9"/>
<feature type="transmembrane region" description="Helical" evidence="1">
    <location>
        <begin position="39"/>
        <end position="64"/>
    </location>
</feature>
<organism evidence="2 3">
    <name type="scientific">Sulfitobacter sediminilitoris</name>
    <dbReference type="NCBI Taxonomy" id="2698830"/>
    <lineage>
        <taxon>Bacteria</taxon>
        <taxon>Pseudomonadati</taxon>
        <taxon>Pseudomonadota</taxon>
        <taxon>Alphaproteobacteria</taxon>
        <taxon>Rhodobacterales</taxon>
        <taxon>Roseobacteraceae</taxon>
        <taxon>Sulfitobacter</taxon>
    </lineage>
</organism>
<dbReference type="RefSeq" id="WP_164352597.1">
    <property type="nucleotide sequence ID" value="NZ_JAABNT010000002.1"/>
</dbReference>
<evidence type="ECO:0000313" key="2">
    <source>
        <dbReference type="EMBL" id="NEK21768.1"/>
    </source>
</evidence>
<protein>
    <submittedName>
        <fullName evidence="2">Uncharacterized protein</fullName>
    </submittedName>
</protein>